<dbReference type="GO" id="GO:0005886">
    <property type="term" value="C:plasma membrane"/>
    <property type="evidence" value="ECO:0007669"/>
    <property type="project" value="UniProtKB-SubCell"/>
</dbReference>
<feature type="transmembrane region" description="Helical" evidence="11">
    <location>
        <begin position="305"/>
        <end position="329"/>
    </location>
</feature>
<sequence>MVILKKPLSILAALMLVFTTTNVLASDTVDSTKVETNEVHADHVDHGETHGEEAKSSKEIVNEHIEHHLKDDYYFIFFSDEEEGKHYGFGLPVILLDNGLKVFSASEFHHGEKVVEKGGQFYKLYHSKVYKTDAEGTIQYDEHHHPTNERPLDFSITKNVFSLFLTAVLLFVMFTSLAKTYKTSHNNLPKGFNRVLEPLVIYVRDEIARPNIGEKKYKKFMPYLLTVFFLIWLLNLIGLTPLGINVTGNITVTLCLALFTFLITQFSANKDYWGHIFWMPGVPVPMKIVLMPIEVLGMFTKPFSLMIRLFANITAGHTVVMGLIAIVFLMKEQLSTGGAIGTSMALTLFISIIELLVAFLQAFIFTMLSSLFIGMAVQDHHHDEHHSVDELGDHDNAIV</sequence>
<proteinExistence type="inferred from homology"/>
<evidence type="ECO:0000256" key="11">
    <source>
        <dbReference type="HAMAP-Rule" id="MF_01393"/>
    </source>
</evidence>
<evidence type="ECO:0000256" key="1">
    <source>
        <dbReference type="ARBA" id="ARBA00004141"/>
    </source>
</evidence>
<name>A0A2U8QU91_9FLAO</name>
<dbReference type="NCBIfam" id="TIGR01131">
    <property type="entry name" value="ATP_synt_6_or_A"/>
    <property type="match status" value="1"/>
</dbReference>
<accession>A0A2U8QU91</accession>
<dbReference type="GO" id="GO:0046933">
    <property type="term" value="F:proton-transporting ATP synthase activity, rotational mechanism"/>
    <property type="evidence" value="ECO:0007669"/>
    <property type="project" value="UniProtKB-UniRule"/>
</dbReference>
<keyword evidence="9 11" id="KW-0472">Membrane</keyword>
<dbReference type="InterPro" id="IPR035908">
    <property type="entry name" value="F0_ATP_A_sf"/>
</dbReference>
<dbReference type="KEGG" id="fse:DI487_07795"/>
<dbReference type="CDD" id="cd00310">
    <property type="entry name" value="ATP-synt_Fo_a_6"/>
    <property type="match status" value="1"/>
</dbReference>
<evidence type="ECO:0000256" key="2">
    <source>
        <dbReference type="ARBA" id="ARBA00006810"/>
    </source>
</evidence>
<dbReference type="InterPro" id="IPR000568">
    <property type="entry name" value="ATP_synth_F0_asu"/>
</dbReference>
<keyword evidence="8 11" id="KW-0406">Ion transport</keyword>
<evidence type="ECO:0000256" key="9">
    <source>
        <dbReference type="ARBA" id="ARBA00023136"/>
    </source>
</evidence>
<dbReference type="OrthoDB" id="9809130at2"/>
<evidence type="ECO:0000256" key="10">
    <source>
        <dbReference type="ARBA" id="ARBA00023310"/>
    </source>
</evidence>
<comment type="similarity">
    <text evidence="2 11 12">Belongs to the ATPase A chain family.</text>
</comment>
<evidence type="ECO:0000256" key="6">
    <source>
        <dbReference type="ARBA" id="ARBA00022781"/>
    </source>
</evidence>
<reference evidence="14 15" key="1">
    <citation type="submission" date="2018-05" db="EMBL/GenBank/DDBJ databases">
        <title>Flavobacterium sp. MEBiC07310.</title>
        <authorList>
            <person name="Baek K."/>
        </authorList>
    </citation>
    <scope>NUCLEOTIDE SEQUENCE [LARGE SCALE GENOMIC DNA]</scope>
    <source>
        <strain evidence="14 15">MEBiC07310</strain>
    </source>
</reference>
<feature type="transmembrane region" description="Helical" evidence="11">
    <location>
        <begin position="246"/>
        <end position="264"/>
    </location>
</feature>
<dbReference type="EMBL" id="CP029463">
    <property type="protein sequence ID" value="AWM13772.1"/>
    <property type="molecule type" value="Genomic_DNA"/>
</dbReference>
<organism evidence="14 15">
    <name type="scientific">Flavobacterium sediminis</name>
    <dbReference type="NCBI Taxonomy" id="2201181"/>
    <lineage>
        <taxon>Bacteria</taxon>
        <taxon>Pseudomonadati</taxon>
        <taxon>Bacteroidota</taxon>
        <taxon>Flavobacteriia</taxon>
        <taxon>Flavobacteriales</taxon>
        <taxon>Flavobacteriaceae</taxon>
        <taxon>Flavobacterium</taxon>
    </lineage>
</organism>
<evidence type="ECO:0000256" key="12">
    <source>
        <dbReference type="RuleBase" id="RU000483"/>
    </source>
</evidence>
<keyword evidence="3 11" id="KW-0813">Transport</keyword>
<keyword evidence="5 11" id="KW-0812">Transmembrane</keyword>
<dbReference type="InterPro" id="IPR045083">
    <property type="entry name" value="ATP_synth_F0_asu_bact/mt"/>
</dbReference>
<dbReference type="SUPFAM" id="SSF81336">
    <property type="entry name" value="F1F0 ATP synthase subunit A"/>
    <property type="match status" value="1"/>
</dbReference>
<keyword evidence="6 11" id="KW-0375">Hydrogen ion transport</keyword>
<dbReference type="PANTHER" id="PTHR11410">
    <property type="entry name" value="ATP SYNTHASE SUBUNIT A"/>
    <property type="match status" value="1"/>
</dbReference>
<evidence type="ECO:0000256" key="5">
    <source>
        <dbReference type="ARBA" id="ARBA00022692"/>
    </source>
</evidence>
<evidence type="ECO:0000256" key="7">
    <source>
        <dbReference type="ARBA" id="ARBA00022989"/>
    </source>
</evidence>
<evidence type="ECO:0000313" key="14">
    <source>
        <dbReference type="EMBL" id="AWM13772.1"/>
    </source>
</evidence>
<dbReference type="AlphaFoldDB" id="A0A2U8QU91"/>
<feature type="transmembrane region" description="Helical" evidence="11">
    <location>
        <begin position="276"/>
        <end position="299"/>
    </location>
</feature>
<feature type="signal peptide" evidence="13">
    <location>
        <begin position="1"/>
        <end position="25"/>
    </location>
</feature>
<dbReference type="Pfam" id="PF00119">
    <property type="entry name" value="ATP-synt_A"/>
    <property type="match status" value="1"/>
</dbReference>
<keyword evidence="10 11" id="KW-0066">ATP synthesis</keyword>
<evidence type="ECO:0000256" key="4">
    <source>
        <dbReference type="ARBA" id="ARBA00022547"/>
    </source>
</evidence>
<gene>
    <name evidence="11 14" type="primary">atpB</name>
    <name evidence="14" type="ORF">DI487_07795</name>
</gene>
<evidence type="ECO:0000256" key="13">
    <source>
        <dbReference type="SAM" id="SignalP"/>
    </source>
</evidence>
<keyword evidence="7 11" id="KW-1133">Transmembrane helix</keyword>
<dbReference type="Gene3D" id="1.20.120.220">
    <property type="entry name" value="ATP synthase, F0 complex, subunit A"/>
    <property type="match status" value="1"/>
</dbReference>
<dbReference type="HAMAP" id="MF_01393">
    <property type="entry name" value="ATP_synth_a_bact"/>
    <property type="match status" value="1"/>
</dbReference>
<dbReference type="PANTHER" id="PTHR11410:SF0">
    <property type="entry name" value="ATP SYNTHASE SUBUNIT A"/>
    <property type="match status" value="1"/>
</dbReference>
<dbReference type="Proteomes" id="UP000245429">
    <property type="component" value="Chromosome"/>
</dbReference>
<comment type="subcellular location">
    <subcellularLocation>
        <location evidence="11 12">Cell membrane</location>
        <topology evidence="11 12">Multi-pass membrane protein</topology>
    </subcellularLocation>
    <subcellularLocation>
        <location evidence="1">Membrane</location>
        <topology evidence="1">Multi-pass membrane protein</topology>
    </subcellularLocation>
</comment>
<dbReference type="RefSeq" id="WP_109569140.1">
    <property type="nucleotide sequence ID" value="NZ_CP029463.1"/>
</dbReference>
<evidence type="ECO:0000256" key="3">
    <source>
        <dbReference type="ARBA" id="ARBA00022448"/>
    </source>
</evidence>
<dbReference type="GO" id="GO:0045259">
    <property type="term" value="C:proton-transporting ATP synthase complex"/>
    <property type="evidence" value="ECO:0007669"/>
    <property type="project" value="UniProtKB-KW"/>
</dbReference>
<protein>
    <recommendedName>
        <fullName evidence="11 12">ATP synthase subunit a</fullName>
    </recommendedName>
    <alternativeName>
        <fullName evidence="11">ATP synthase F0 sector subunit a</fullName>
    </alternativeName>
    <alternativeName>
        <fullName evidence="11">F-ATPase subunit 6</fullName>
    </alternativeName>
</protein>
<feature type="chain" id="PRO_5015997986" description="ATP synthase subunit a" evidence="13">
    <location>
        <begin position="26"/>
        <end position="399"/>
    </location>
</feature>
<feature type="transmembrane region" description="Helical" evidence="11">
    <location>
        <begin position="160"/>
        <end position="178"/>
    </location>
</feature>
<feature type="transmembrane region" description="Helical" evidence="11">
    <location>
        <begin position="220"/>
        <end position="240"/>
    </location>
</feature>
<comment type="function">
    <text evidence="11 12">Key component of the proton channel; it plays a direct role in the translocation of protons across the membrane.</text>
</comment>
<keyword evidence="11" id="KW-1003">Cell membrane</keyword>
<dbReference type="PRINTS" id="PR00123">
    <property type="entry name" value="ATPASEA"/>
</dbReference>
<keyword evidence="15" id="KW-1185">Reference proteome</keyword>
<evidence type="ECO:0000256" key="8">
    <source>
        <dbReference type="ARBA" id="ARBA00023065"/>
    </source>
</evidence>
<keyword evidence="4 11" id="KW-0138">CF(0)</keyword>
<keyword evidence="13" id="KW-0732">Signal</keyword>
<evidence type="ECO:0000313" key="15">
    <source>
        <dbReference type="Proteomes" id="UP000245429"/>
    </source>
</evidence>